<dbReference type="AlphaFoldDB" id="A0AAD4MGA4"/>
<evidence type="ECO:0000313" key="2">
    <source>
        <dbReference type="Proteomes" id="UP001201812"/>
    </source>
</evidence>
<evidence type="ECO:0000313" key="1">
    <source>
        <dbReference type="EMBL" id="KAI1692738.1"/>
    </source>
</evidence>
<organism evidence="1 2">
    <name type="scientific">Ditylenchus destructor</name>
    <dbReference type="NCBI Taxonomy" id="166010"/>
    <lineage>
        <taxon>Eukaryota</taxon>
        <taxon>Metazoa</taxon>
        <taxon>Ecdysozoa</taxon>
        <taxon>Nematoda</taxon>
        <taxon>Chromadorea</taxon>
        <taxon>Rhabditida</taxon>
        <taxon>Tylenchina</taxon>
        <taxon>Tylenchomorpha</taxon>
        <taxon>Sphaerularioidea</taxon>
        <taxon>Anguinidae</taxon>
        <taxon>Anguininae</taxon>
        <taxon>Ditylenchus</taxon>
    </lineage>
</organism>
<comment type="caution">
    <text evidence="1">The sequence shown here is derived from an EMBL/GenBank/DDBJ whole genome shotgun (WGS) entry which is preliminary data.</text>
</comment>
<keyword evidence="2" id="KW-1185">Reference proteome</keyword>
<dbReference type="Proteomes" id="UP001201812">
    <property type="component" value="Unassembled WGS sequence"/>
</dbReference>
<name>A0AAD4MGA4_9BILA</name>
<proteinExistence type="predicted"/>
<sequence>MEALPSPLQKFIMRKCIQGLNTFSNDELLHTAVYYYYLVFLKNTLPNSKVHGAAVYSLDRKHNTNSNAVEMAILEHVSKSFVPQTNALYKTFQCSVPVFTLVGYASKEATNEVGFVREVRPAELKKFAEENMKDLRER</sequence>
<dbReference type="EMBL" id="JAKKPZ010000721">
    <property type="protein sequence ID" value="KAI1692738.1"/>
    <property type="molecule type" value="Genomic_DNA"/>
</dbReference>
<protein>
    <submittedName>
        <fullName evidence="1">Uncharacterized protein</fullName>
    </submittedName>
</protein>
<accession>A0AAD4MGA4</accession>
<reference evidence="1" key="1">
    <citation type="submission" date="2022-01" db="EMBL/GenBank/DDBJ databases">
        <title>Genome Sequence Resource for Two Populations of Ditylenchus destructor, the Migratory Endoparasitic Phytonematode.</title>
        <authorList>
            <person name="Zhang H."/>
            <person name="Lin R."/>
            <person name="Xie B."/>
        </authorList>
    </citation>
    <scope>NUCLEOTIDE SEQUENCE</scope>
    <source>
        <strain evidence="1">BazhouSP</strain>
    </source>
</reference>
<gene>
    <name evidence="1" type="ORF">DdX_21090</name>
</gene>